<dbReference type="FunFam" id="3.30.200.20:FF:000315">
    <property type="entry name" value="Calcium-dependent protein kinase 3"/>
    <property type="match status" value="1"/>
</dbReference>
<evidence type="ECO:0000256" key="8">
    <source>
        <dbReference type="ARBA" id="ARBA00022679"/>
    </source>
</evidence>
<dbReference type="PROSITE" id="PS00018">
    <property type="entry name" value="EF_HAND_1"/>
    <property type="match status" value="1"/>
</dbReference>
<keyword evidence="13" id="KW-0106">Calcium</keyword>
<dbReference type="Pfam" id="PF13499">
    <property type="entry name" value="EF-hand_7"/>
    <property type="match status" value="1"/>
</dbReference>
<keyword evidence="8" id="KW-0808">Transferase</keyword>
<comment type="similarity">
    <text evidence="16">Belongs to the protein kinase superfamily. Ser/Thr protein kinase family. CDPK subfamily.</text>
</comment>
<dbReference type="Proteomes" id="UP001162131">
    <property type="component" value="Unassembled WGS sequence"/>
</dbReference>
<dbReference type="GO" id="GO:0005509">
    <property type="term" value="F:calcium ion binding"/>
    <property type="evidence" value="ECO:0007669"/>
    <property type="project" value="InterPro"/>
</dbReference>
<accession>A0AAU9JH95</accession>
<protein>
    <recommendedName>
        <fullName evidence="5">non-specific serine/threonine protein kinase</fullName>
        <ecNumber evidence="5">2.7.11.1</ecNumber>
    </recommendedName>
</protein>
<reference evidence="24" key="1">
    <citation type="submission" date="2021-09" db="EMBL/GenBank/DDBJ databases">
        <authorList>
            <consortium name="AG Swart"/>
            <person name="Singh M."/>
            <person name="Singh A."/>
            <person name="Seah K."/>
            <person name="Emmerich C."/>
        </authorList>
    </citation>
    <scope>NUCLEOTIDE SEQUENCE</scope>
    <source>
        <strain evidence="24">ATCC30299</strain>
    </source>
</reference>
<evidence type="ECO:0000256" key="7">
    <source>
        <dbReference type="ARBA" id="ARBA00022527"/>
    </source>
</evidence>
<dbReference type="SUPFAM" id="SSF47473">
    <property type="entry name" value="EF-hand"/>
    <property type="match status" value="1"/>
</dbReference>
<dbReference type="InterPro" id="IPR011009">
    <property type="entry name" value="Kinase-like_dom_sf"/>
</dbReference>
<evidence type="ECO:0000256" key="17">
    <source>
        <dbReference type="ARBA" id="ARBA00025692"/>
    </source>
</evidence>
<evidence type="ECO:0000256" key="21">
    <source>
        <dbReference type="RuleBase" id="RU000304"/>
    </source>
</evidence>
<evidence type="ECO:0000256" key="11">
    <source>
        <dbReference type="ARBA" id="ARBA00022741"/>
    </source>
</evidence>
<dbReference type="InterPro" id="IPR017441">
    <property type="entry name" value="Protein_kinase_ATP_BS"/>
</dbReference>
<comment type="cofactor">
    <cofactor evidence="1">
        <name>Mg(2+)</name>
        <dbReference type="ChEBI" id="CHEBI:18420"/>
    </cofactor>
</comment>
<dbReference type="InterPro" id="IPR011992">
    <property type="entry name" value="EF-hand-dom_pair"/>
</dbReference>
<evidence type="ECO:0000256" key="3">
    <source>
        <dbReference type="ARBA" id="ARBA00005253"/>
    </source>
</evidence>
<evidence type="ECO:0000256" key="18">
    <source>
        <dbReference type="ARBA" id="ARBA00047899"/>
    </source>
</evidence>
<dbReference type="Gene3D" id="1.10.238.10">
    <property type="entry name" value="EF-hand"/>
    <property type="match status" value="2"/>
</dbReference>
<dbReference type="CDD" id="cd05117">
    <property type="entry name" value="STKc_CAMK"/>
    <property type="match status" value="1"/>
</dbReference>
<dbReference type="InterPro" id="IPR018247">
    <property type="entry name" value="EF_Hand_1_Ca_BS"/>
</dbReference>
<organism evidence="24 25">
    <name type="scientific">Blepharisma stoltei</name>
    <dbReference type="NCBI Taxonomy" id="1481888"/>
    <lineage>
        <taxon>Eukaryota</taxon>
        <taxon>Sar</taxon>
        <taxon>Alveolata</taxon>
        <taxon>Ciliophora</taxon>
        <taxon>Postciliodesmatophora</taxon>
        <taxon>Heterotrichea</taxon>
        <taxon>Heterotrichida</taxon>
        <taxon>Blepharismidae</taxon>
        <taxon>Blepharisma</taxon>
    </lineage>
</organism>
<comment type="caution">
    <text evidence="24">The sequence shown here is derived from an EMBL/GenBank/DDBJ whole genome shotgun (WGS) entry which is preliminary data.</text>
</comment>
<dbReference type="InterPro" id="IPR050205">
    <property type="entry name" value="CDPK_Ser/Thr_kinases"/>
</dbReference>
<dbReference type="GO" id="GO:0005856">
    <property type="term" value="C:cytoskeleton"/>
    <property type="evidence" value="ECO:0007669"/>
    <property type="project" value="UniProtKB-SubCell"/>
</dbReference>
<evidence type="ECO:0000256" key="6">
    <source>
        <dbReference type="ARBA" id="ARBA00022490"/>
    </source>
</evidence>
<keyword evidence="15" id="KW-0206">Cytoskeleton</keyword>
<dbReference type="InterPro" id="IPR008271">
    <property type="entry name" value="Ser/Thr_kinase_AS"/>
</dbReference>
<dbReference type="PROSITE" id="PS50222">
    <property type="entry name" value="EF_HAND_2"/>
    <property type="match status" value="2"/>
</dbReference>
<gene>
    <name evidence="24" type="ORF">BSTOLATCC_MIC40690</name>
</gene>
<feature type="binding site" evidence="20">
    <location>
        <position position="65"/>
    </location>
    <ligand>
        <name>ATP</name>
        <dbReference type="ChEBI" id="CHEBI:30616"/>
    </ligand>
</feature>
<dbReference type="FunFam" id="1.10.238.10:FF:000178">
    <property type="entry name" value="Calmodulin-2 A"/>
    <property type="match status" value="1"/>
</dbReference>
<comment type="subcellular location">
    <subcellularLocation>
        <location evidence="2">Cytoplasm</location>
        <location evidence="2">Cytoskeleton</location>
    </subcellularLocation>
</comment>
<keyword evidence="7 21" id="KW-0723">Serine/threonine-protein kinase</keyword>
<evidence type="ECO:0000256" key="13">
    <source>
        <dbReference type="ARBA" id="ARBA00022837"/>
    </source>
</evidence>
<dbReference type="SUPFAM" id="SSF56112">
    <property type="entry name" value="Protein kinase-like (PK-like)"/>
    <property type="match status" value="1"/>
</dbReference>
<sequence length="480" mass="54938">MGLCIPSKKQVKPKNSLTISKIVTTSLCQVPIRSIYKFGQIIGSGHFGIVRIATFIGTNSKVAIKSIPKSSISYNSDRLRTEIEILVQVDHPNIIRLIETYEDEKFIYIVMEYCSGGELFAKIIEAGHFDENQSKFLLKKILMAVNHLHLNNIVHRDIKPENFLFESDDKDAELKLVDFGLSNKFGKKFKNLHSKVGTPYYIAPEVLSGSYSNKCDLWSVGIIMYTMMSGDLPFFSDTQSEIFRQILIGKYQMKDEIWNNISPEARNLIQRLMCVDPAKRLSASEALAHPWFISQSPIKFSIDAGMLKALQDYRKISLFQKEALMILIKHLSIHELKELNESFLSLDQYKNGVISIQLLSESLKNSSWHLAQKEIDELIQSIDVDRNGTLNYSEFLAATLSSKLSLQEEIIWLTFMHFDVERKGFITATDIEEALSRQGHKLGNKGIEQMLYEIGKRRTDKITYEEFLNIFLNIKPTKTL</sequence>
<comment type="function">
    <text evidence="17">Plays a fundamental role in microtubule organizing center structure and function. Component of the infraciliary lattice (ICL) and the ciliary basal bodies.</text>
</comment>
<comment type="similarity">
    <text evidence="3">Belongs to the centrin family.</text>
</comment>
<evidence type="ECO:0000256" key="12">
    <source>
        <dbReference type="ARBA" id="ARBA00022777"/>
    </source>
</evidence>
<dbReference type="CDD" id="cd00051">
    <property type="entry name" value="EFh"/>
    <property type="match status" value="1"/>
</dbReference>
<dbReference type="PANTHER" id="PTHR24349">
    <property type="entry name" value="SERINE/THREONINE-PROTEIN KINASE"/>
    <property type="match status" value="1"/>
</dbReference>
<evidence type="ECO:0000259" key="23">
    <source>
        <dbReference type="PROSITE" id="PS50222"/>
    </source>
</evidence>
<dbReference type="FunFam" id="1.10.510.10:FF:000571">
    <property type="entry name" value="Maternal embryonic leucine zipper kinase"/>
    <property type="match status" value="1"/>
</dbReference>
<evidence type="ECO:0000256" key="20">
    <source>
        <dbReference type="PROSITE-ProRule" id="PRU10141"/>
    </source>
</evidence>
<dbReference type="PROSITE" id="PS00108">
    <property type="entry name" value="PROTEIN_KINASE_ST"/>
    <property type="match status" value="1"/>
</dbReference>
<dbReference type="EC" id="2.7.11.1" evidence="5"/>
<evidence type="ECO:0000256" key="19">
    <source>
        <dbReference type="ARBA" id="ARBA00048679"/>
    </source>
</evidence>
<keyword evidence="12" id="KW-0418">Kinase</keyword>
<evidence type="ECO:0000256" key="10">
    <source>
        <dbReference type="ARBA" id="ARBA00022737"/>
    </source>
</evidence>
<keyword evidence="11 20" id="KW-0547">Nucleotide-binding</keyword>
<keyword evidence="25" id="KW-1185">Reference proteome</keyword>
<dbReference type="AlphaFoldDB" id="A0AAU9JH95"/>
<evidence type="ECO:0000256" key="9">
    <source>
        <dbReference type="ARBA" id="ARBA00022723"/>
    </source>
</evidence>
<name>A0AAU9JH95_9CILI</name>
<comment type="subunit">
    <text evidence="4">Monomer.</text>
</comment>
<evidence type="ECO:0000313" key="24">
    <source>
        <dbReference type="EMBL" id="CAG9326259.1"/>
    </source>
</evidence>
<feature type="domain" description="EF-hand" evidence="23">
    <location>
        <begin position="370"/>
        <end position="405"/>
    </location>
</feature>
<keyword evidence="9" id="KW-0479">Metal-binding</keyword>
<dbReference type="InterPro" id="IPR000719">
    <property type="entry name" value="Prot_kinase_dom"/>
</dbReference>
<evidence type="ECO:0000256" key="5">
    <source>
        <dbReference type="ARBA" id="ARBA00012513"/>
    </source>
</evidence>
<dbReference type="Pfam" id="PF00069">
    <property type="entry name" value="Pkinase"/>
    <property type="match status" value="1"/>
</dbReference>
<dbReference type="InterPro" id="IPR002048">
    <property type="entry name" value="EF_hand_dom"/>
</dbReference>
<dbReference type="SMART" id="SM00054">
    <property type="entry name" value="EFh"/>
    <property type="match status" value="2"/>
</dbReference>
<evidence type="ECO:0000256" key="1">
    <source>
        <dbReference type="ARBA" id="ARBA00001946"/>
    </source>
</evidence>
<evidence type="ECO:0000256" key="15">
    <source>
        <dbReference type="ARBA" id="ARBA00023212"/>
    </source>
</evidence>
<comment type="catalytic activity">
    <reaction evidence="18">
        <text>L-threonyl-[protein] + ATP = O-phospho-L-threonyl-[protein] + ADP + H(+)</text>
        <dbReference type="Rhea" id="RHEA:46608"/>
        <dbReference type="Rhea" id="RHEA-COMP:11060"/>
        <dbReference type="Rhea" id="RHEA-COMP:11605"/>
        <dbReference type="ChEBI" id="CHEBI:15378"/>
        <dbReference type="ChEBI" id="CHEBI:30013"/>
        <dbReference type="ChEBI" id="CHEBI:30616"/>
        <dbReference type="ChEBI" id="CHEBI:61977"/>
        <dbReference type="ChEBI" id="CHEBI:456216"/>
        <dbReference type="EC" id="2.7.11.1"/>
    </reaction>
</comment>
<evidence type="ECO:0000256" key="4">
    <source>
        <dbReference type="ARBA" id="ARBA00011245"/>
    </source>
</evidence>
<dbReference type="EMBL" id="CAJZBQ010000040">
    <property type="protein sequence ID" value="CAG9326259.1"/>
    <property type="molecule type" value="Genomic_DNA"/>
</dbReference>
<keyword evidence="10" id="KW-0677">Repeat</keyword>
<evidence type="ECO:0000256" key="16">
    <source>
        <dbReference type="ARBA" id="ARBA00024334"/>
    </source>
</evidence>
<dbReference type="PROSITE" id="PS50011">
    <property type="entry name" value="PROTEIN_KINASE_DOM"/>
    <property type="match status" value="1"/>
</dbReference>
<dbReference type="PROSITE" id="PS00107">
    <property type="entry name" value="PROTEIN_KINASE_ATP"/>
    <property type="match status" value="1"/>
</dbReference>
<evidence type="ECO:0000259" key="22">
    <source>
        <dbReference type="PROSITE" id="PS50011"/>
    </source>
</evidence>
<dbReference type="Gene3D" id="1.10.510.10">
    <property type="entry name" value="Transferase(Phosphotransferase) domain 1"/>
    <property type="match status" value="1"/>
</dbReference>
<feature type="domain" description="EF-hand" evidence="23">
    <location>
        <begin position="406"/>
        <end position="441"/>
    </location>
</feature>
<evidence type="ECO:0000256" key="14">
    <source>
        <dbReference type="ARBA" id="ARBA00022840"/>
    </source>
</evidence>
<dbReference type="SMART" id="SM00220">
    <property type="entry name" value="S_TKc"/>
    <property type="match status" value="1"/>
</dbReference>
<keyword evidence="6" id="KW-0963">Cytoplasm</keyword>
<keyword evidence="14 20" id="KW-0067">ATP-binding</keyword>
<evidence type="ECO:0000256" key="2">
    <source>
        <dbReference type="ARBA" id="ARBA00004245"/>
    </source>
</evidence>
<evidence type="ECO:0000313" key="25">
    <source>
        <dbReference type="Proteomes" id="UP001162131"/>
    </source>
</evidence>
<dbReference type="GO" id="GO:0004674">
    <property type="term" value="F:protein serine/threonine kinase activity"/>
    <property type="evidence" value="ECO:0007669"/>
    <property type="project" value="UniProtKB-KW"/>
</dbReference>
<comment type="catalytic activity">
    <reaction evidence="19">
        <text>L-seryl-[protein] + ATP = O-phospho-L-seryl-[protein] + ADP + H(+)</text>
        <dbReference type="Rhea" id="RHEA:17989"/>
        <dbReference type="Rhea" id="RHEA-COMP:9863"/>
        <dbReference type="Rhea" id="RHEA-COMP:11604"/>
        <dbReference type="ChEBI" id="CHEBI:15378"/>
        <dbReference type="ChEBI" id="CHEBI:29999"/>
        <dbReference type="ChEBI" id="CHEBI:30616"/>
        <dbReference type="ChEBI" id="CHEBI:83421"/>
        <dbReference type="ChEBI" id="CHEBI:456216"/>
        <dbReference type="EC" id="2.7.11.1"/>
    </reaction>
</comment>
<dbReference type="Gene3D" id="3.30.200.20">
    <property type="entry name" value="Phosphorylase Kinase, domain 1"/>
    <property type="match status" value="1"/>
</dbReference>
<feature type="domain" description="Protein kinase" evidence="22">
    <location>
        <begin position="36"/>
        <end position="292"/>
    </location>
</feature>
<proteinExistence type="inferred from homology"/>
<dbReference type="GO" id="GO:0005524">
    <property type="term" value="F:ATP binding"/>
    <property type="evidence" value="ECO:0007669"/>
    <property type="project" value="UniProtKB-UniRule"/>
</dbReference>